<accession>A0A2N9AHI5</accession>
<name>A0A2N9AHI5_METEX</name>
<dbReference type="EMBL" id="LT962688">
    <property type="protein sequence ID" value="SOR26814.1"/>
    <property type="molecule type" value="Genomic_DNA"/>
</dbReference>
<protein>
    <submittedName>
        <fullName evidence="2">Uncharacterized protein</fullName>
    </submittedName>
</protein>
<evidence type="ECO:0000256" key="1">
    <source>
        <dbReference type="SAM" id="MobiDB-lite"/>
    </source>
</evidence>
<dbReference type="AlphaFoldDB" id="A0A2N9AHI5"/>
<dbReference type="Proteomes" id="UP000233769">
    <property type="component" value="Chromosome tk0001"/>
</dbReference>
<feature type="region of interest" description="Disordered" evidence="1">
    <location>
        <begin position="60"/>
        <end position="89"/>
    </location>
</feature>
<reference evidence="3" key="1">
    <citation type="submission" date="2017-10" db="EMBL/GenBank/DDBJ databases">
        <authorList>
            <person name="Regsiter A."/>
            <person name="William W."/>
        </authorList>
    </citation>
    <scope>NUCLEOTIDE SEQUENCE [LARGE SCALE GENOMIC DNA]</scope>
</reference>
<gene>
    <name evidence="2" type="ORF">TK0001_0212</name>
</gene>
<evidence type="ECO:0000313" key="3">
    <source>
        <dbReference type="Proteomes" id="UP000233769"/>
    </source>
</evidence>
<proteinExistence type="predicted"/>
<organism evidence="2 3">
    <name type="scientific">Methylorubrum extorquens</name>
    <name type="common">Methylobacterium dichloromethanicum</name>
    <name type="synonym">Methylobacterium extorquens</name>
    <dbReference type="NCBI Taxonomy" id="408"/>
    <lineage>
        <taxon>Bacteria</taxon>
        <taxon>Pseudomonadati</taxon>
        <taxon>Pseudomonadota</taxon>
        <taxon>Alphaproteobacteria</taxon>
        <taxon>Hyphomicrobiales</taxon>
        <taxon>Methylobacteriaceae</taxon>
        <taxon>Methylorubrum</taxon>
    </lineage>
</organism>
<evidence type="ECO:0000313" key="2">
    <source>
        <dbReference type="EMBL" id="SOR26814.1"/>
    </source>
</evidence>
<sequence length="89" mass="9383">MAQAFAIASLHVRRSAPEVRDGKVVVPGKVEVVPAGAITDLSDEDFKIFEAAGAVRRPSKMDRAMAEGDDAPEAVETAVGRPVPAKQAR</sequence>